<evidence type="ECO:0000259" key="9">
    <source>
        <dbReference type="Pfam" id="PF22571"/>
    </source>
</evidence>
<keyword evidence="4 7" id="KW-1133">Transmembrane helix</keyword>
<evidence type="ECO:0000313" key="12">
    <source>
        <dbReference type="Proteomes" id="UP001163156"/>
    </source>
</evidence>
<proteinExistence type="predicted"/>
<dbReference type="PANTHER" id="PTHR33885">
    <property type="entry name" value="PHAGE SHOCK PROTEIN C"/>
    <property type="match status" value="1"/>
</dbReference>
<keyword evidence="12" id="KW-1185">Reference proteome</keyword>
<feature type="transmembrane region" description="Helical" evidence="7">
    <location>
        <begin position="248"/>
        <end position="270"/>
    </location>
</feature>
<protein>
    <submittedName>
        <fullName evidence="11">PspC domain-containing protein</fullName>
    </submittedName>
</protein>
<organism evidence="11 12">
    <name type="scientific">Algoriphagus halophytocola</name>
    <dbReference type="NCBI Taxonomy" id="2991499"/>
    <lineage>
        <taxon>Bacteria</taxon>
        <taxon>Pseudomonadati</taxon>
        <taxon>Bacteroidota</taxon>
        <taxon>Cytophagia</taxon>
        <taxon>Cytophagales</taxon>
        <taxon>Cyclobacteriaceae</taxon>
        <taxon>Algoriphagus</taxon>
    </lineage>
</organism>
<feature type="transmembrane region" description="Helical" evidence="7">
    <location>
        <begin position="153"/>
        <end position="171"/>
    </location>
</feature>
<evidence type="ECO:0000256" key="5">
    <source>
        <dbReference type="ARBA" id="ARBA00023136"/>
    </source>
</evidence>
<feature type="transmembrane region" description="Helical" evidence="7">
    <location>
        <begin position="343"/>
        <end position="372"/>
    </location>
</feature>
<evidence type="ECO:0000256" key="7">
    <source>
        <dbReference type="SAM" id="Phobius"/>
    </source>
</evidence>
<feature type="transmembrane region" description="Helical" evidence="7">
    <location>
        <begin position="429"/>
        <end position="448"/>
    </location>
</feature>
<feature type="domain" description="Phage shock protein PspC N-terminal" evidence="8">
    <location>
        <begin position="122"/>
        <end position="202"/>
    </location>
</feature>
<dbReference type="Pfam" id="PF22571">
    <property type="entry name" value="LiaI-LiaF-TM_PspC"/>
    <property type="match status" value="1"/>
</dbReference>
<evidence type="ECO:0000313" key="11">
    <source>
        <dbReference type="EMBL" id="UZD24327.1"/>
    </source>
</evidence>
<dbReference type="InterPro" id="IPR054319">
    <property type="entry name" value="PspC-rel_ToastRack"/>
</dbReference>
<dbReference type="Pfam" id="PF22744">
    <property type="entry name" value="Toast-rack_PspC-Cterm"/>
    <property type="match status" value="1"/>
</dbReference>
<feature type="region of interest" description="Disordered" evidence="6">
    <location>
        <begin position="614"/>
        <end position="633"/>
    </location>
</feature>
<dbReference type="Proteomes" id="UP001163156">
    <property type="component" value="Chromosome"/>
</dbReference>
<dbReference type="EMBL" id="CP110226">
    <property type="protein sequence ID" value="UZD24327.1"/>
    <property type="molecule type" value="Genomic_DNA"/>
</dbReference>
<evidence type="ECO:0000256" key="2">
    <source>
        <dbReference type="ARBA" id="ARBA00022475"/>
    </source>
</evidence>
<sequence>MKKTISINISGILFHIEEDGYDTLRKYLDAINRHFSSYKDNQEIISDIENRIAEIFLSNLKNNKQVITAENVDKLIEKMGTIADFASVEEEKIISSEEEQEQSKEDFYKYVTPPNTEKGGYKKLVRLETKKILGGVCAGIANYFAIDPLWPRLIAILLLFSGNLHFNLGFLDILPFDDFRLNLSFGLFAAISYIVLWVILPVSYEVIEDKNIKKLYRNPDDKVIGGVASGLAAYFGIEVLYIRLALVLLILAGGSGFLIYLILWIITPVASSITERIRMKGGEITLDNIDSTIKQNMNPIPEKPESKTRQILLTPFRIIGQIIEAIGKALGPVGRLLLNIIRVIFGLFVFFLGLALTITPIFSMAVYLGIFSNDDYRVLMDNFPIELFSNLIPIWLVIGASFLLIIPGIIIILLGLSVLMQKNLIHSRFGLIALGLWLLCVGICAFQIPRIVAQFKEENWHKTEQTIPVTSGTMILRTNPIGEESTFNNVNLKLEGTADSLVTLREEFFSRGRTKAEAMNNAKMITYNYSILDSMVTFEEGYDISSLDVFRDQKLNLYLEIPYEKPFIMEQSLLAILRNTIYRNGYRSSDVSSNNVWTFNEKGLVCLTCREEVEMDESTDEDTEEIEEELEEVSRDELDSISRAKYELSKIKVDSVQMIID</sequence>
<name>A0ABY6MKM2_9BACT</name>
<dbReference type="PANTHER" id="PTHR33885:SF3">
    <property type="entry name" value="PHAGE SHOCK PROTEIN C"/>
    <property type="match status" value="1"/>
</dbReference>
<accession>A0ABY6MKM2</accession>
<comment type="subcellular location">
    <subcellularLocation>
        <location evidence="1">Cell membrane</location>
        <topology evidence="1">Single-pass membrane protein</topology>
    </subcellularLocation>
</comment>
<feature type="domain" description="Phage shock protein PspC N-terminal" evidence="8">
    <location>
        <begin position="213"/>
        <end position="269"/>
    </location>
</feature>
<feature type="compositionally biased region" description="Acidic residues" evidence="6">
    <location>
        <begin position="614"/>
        <end position="631"/>
    </location>
</feature>
<keyword evidence="5 7" id="KW-0472">Membrane</keyword>
<dbReference type="InterPro" id="IPR052027">
    <property type="entry name" value="PspC"/>
</dbReference>
<keyword evidence="3 7" id="KW-0812">Transmembrane</keyword>
<evidence type="ECO:0000259" key="10">
    <source>
        <dbReference type="Pfam" id="PF22744"/>
    </source>
</evidence>
<feature type="domain" description="PspC-related ToastRack" evidence="10">
    <location>
        <begin position="486"/>
        <end position="611"/>
    </location>
</feature>
<evidence type="ECO:0000256" key="3">
    <source>
        <dbReference type="ARBA" id="ARBA00022692"/>
    </source>
</evidence>
<dbReference type="RefSeq" id="WP_264811043.1">
    <property type="nucleotide sequence ID" value="NZ_CP110226.1"/>
</dbReference>
<evidence type="ECO:0000256" key="6">
    <source>
        <dbReference type="SAM" id="MobiDB-lite"/>
    </source>
</evidence>
<evidence type="ECO:0000259" key="8">
    <source>
        <dbReference type="Pfam" id="PF04024"/>
    </source>
</evidence>
<dbReference type="Pfam" id="PF04024">
    <property type="entry name" value="PspC"/>
    <property type="match status" value="2"/>
</dbReference>
<feature type="domain" description="PspC-related transmembrane region" evidence="9">
    <location>
        <begin position="312"/>
        <end position="455"/>
    </location>
</feature>
<feature type="transmembrane region" description="Helical" evidence="7">
    <location>
        <begin position="183"/>
        <end position="202"/>
    </location>
</feature>
<keyword evidence="2" id="KW-1003">Cell membrane</keyword>
<evidence type="ECO:0000256" key="4">
    <source>
        <dbReference type="ARBA" id="ARBA00022989"/>
    </source>
</evidence>
<dbReference type="InterPro" id="IPR007168">
    <property type="entry name" value="Phageshock_PspC_N"/>
</dbReference>
<gene>
    <name evidence="11" type="ORF">OM944_07450</name>
</gene>
<evidence type="ECO:0000256" key="1">
    <source>
        <dbReference type="ARBA" id="ARBA00004162"/>
    </source>
</evidence>
<feature type="transmembrane region" description="Helical" evidence="7">
    <location>
        <begin position="223"/>
        <end position="242"/>
    </location>
</feature>
<dbReference type="InterPro" id="IPR054321">
    <property type="entry name" value="PspC-rel_TM"/>
</dbReference>
<feature type="transmembrane region" description="Helical" evidence="7">
    <location>
        <begin position="392"/>
        <end position="417"/>
    </location>
</feature>
<reference evidence="11" key="1">
    <citation type="submission" date="2022-10" db="EMBL/GenBank/DDBJ databases">
        <title>Algoriphagus sp. a novel bacteria isolate from halophytes salicornia europaea.</title>
        <authorList>
            <person name="Peng Y."/>
            <person name="Jiang L."/>
            <person name="Lee J."/>
        </authorList>
    </citation>
    <scope>NUCLEOTIDE SEQUENCE</scope>
    <source>
        <strain evidence="11">TR-M5</strain>
    </source>
</reference>